<dbReference type="Proteomes" id="UP000295293">
    <property type="component" value="Unassembled WGS sequence"/>
</dbReference>
<name>A0A4R6YK12_9GAMM</name>
<dbReference type="RefSeq" id="WP_133821778.1">
    <property type="nucleotide sequence ID" value="NZ_SNZH01000025.1"/>
</dbReference>
<evidence type="ECO:0000313" key="2">
    <source>
        <dbReference type="Proteomes" id="UP000295293"/>
    </source>
</evidence>
<reference evidence="1 2" key="1">
    <citation type="submission" date="2019-03" db="EMBL/GenBank/DDBJ databases">
        <title>Genomic Encyclopedia of Type Strains, Phase IV (KMG-IV): sequencing the most valuable type-strain genomes for metagenomic binning, comparative biology and taxonomic classification.</title>
        <authorList>
            <person name="Goeker M."/>
        </authorList>
    </citation>
    <scope>NUCLEOTIDE SEQUENCE [LARGE SCALE GENOMIC DNA]</scope>
    <source>
        <strain evidence="1 2">DSM 21667</strain>
    </source>
</reference>
<accession>A0A4R6YK12</accession>
<gene>
    <name evidence="1" type="ORF">DFR29_12562</name>
</gene>
<evidence type="ECO:0000313" key="1">
    <source>
        <dbReference type="EMBL" id="TDR37399.1"/>
    </source>
</evidence>
<proteinExistence type="predicted"/>
<organism evidence="1 2">
    <name type="scientific">Tahibacter aquaticus</name>
    <dbReference type="NCBI Taxonomy" id="520092"/>
    <lineage>
        <taxon>Bacteria</taxon>
        <taxon>Pseudomonadati</taxon>
        <taxon>Pseudomonadota</taxon>
        <taxon>Gammaproteobacteria</taxon>
        <taxon>Lysobacterales</taxon>
        <taxon>Rhodanobacteraceae</taxon>
        <taxon>Tahibacter</taxon>
    </lineage>
</organism>
<protein>
    <submittedName>
        <fullName evidence="1">Uncharacterized protein</fullName>
    </submittedName>
</protein>
<comment type="caution">
    <text evidence="1">The sequence shown here is derived from an EMBL/GenBank/DDBJ whole genome shotgun (WGS) entry which is preliminary data.</text>
</comment>
<sequence length="304" mass="32180">MSSTTQTRGLRRLLFAGGLTAIAAAALLSPDWSSVLKAQGYYGDVDLRIEVTPPLQVSPGDDLELFIGVQNNGPDTAHRVRVAAGAQRLTFVASAGCSNAGYPNCDLAATLDAGQRAEYGLLMHVGDDVRNHVQFAASVASDDSEIAPGDEIVVFKIPVVTTIDLRSDIACERRSLFADRVAHCSIRFLNPGVHSSRLPRLQARVTSAATPVSWSCEASRPDLCTGPSPGALEWVQTPGYFAPGDQITFRADIRLSGAVPVVVIEADATANPQMGETDLAPGNNRSGLSFEPSLFVDGFEPATD</sequence>
<dbReference type="AlphaFoldDB" id="A0A4R6YK12"/>
<keyword evidence="2" id="KW-1185">Reference proteome</keyword>
<dbReference type="EMBL" id="SNZH01000025">
    <property type="protein sequence ID" value="TDR37399.1"/>
    <property type="molecule type" value="Genomic_DNA"/>
</dbReference>